<organism evidence="1 2">
    <name type="scientific">Microbispora triticiradicis</name>
    <dbReference type="NCBI Taxonomy" id="2200763"/>
    <lineage>
        <taxon>Bacteria</taxon>
        <taxon>Bacillati</taxon>
        <taxon>Actinomycetota</taxon>
        <taxon>Actinomycetes</taxon>
        <taxon>Streptosporangiales</taxon>
        <taxon>Streptosporangiaceae</taxon>
        <taxon>Microbispora</taxon>
    </lineage>
</organism>
<protein>
    <submittedName>
        <fullName evidence="1">(2Fe-2S)-binding protein</fullName>
    </submittedName>
</protein>
<accession>A0ABX9LRS4</accession>
<dbReference type="EMBL" id="QFZU02000007">
    <property type="protein sequence ID" value="RGA06698.1"/>
    <property type="molecule type" value="Genomic_DNA"/>
</dbReference>
<dbReference type="RefSeq" id="WP_111697447.1">
    <property type="nucleotide sequence ID" value="NZ_QFZU02000007.1"/>
</dbReference>
<comment type="caution">
    <text evidence="1">The sequence shown here is derived from an EMBL/GenBank/DDBJ whole genome shotgun (WGS) entry which is preliminary data.</text>
</comment>
<gene>
    <name evidence="1" type="ORF">DI270_001505</name>
</gene>
<dbReference type="Proteomes" id="UP000262538">
    <property type="component" value="Unassembled WGS sequence"/>
</dbReference>
<name>A0ABX9LRS4_9ACTN</name>
<evidence type="ECO:0000313" key="2">
    <source>
        <dbReference type="Proteomes" id="UP000262538"/>
    </source>
</evidence>
<reference evidence="1 2" key="1">
    <citation type="submission" date="2018-08" db="EMBL/GenBank/DDBJ databases">
        <title>Microbispora. triticiradicis sp. nov., a novel actinomycete isolated from the root of wheat (Triticum aestivum L.)).</title>
        <authorList>
            <person name="Han C."/>
        </authorList>
    </citation>
    <scope>NUCLEOTIDE SEQUENCE [LARGE SCALE GENOMIC DNA]</scope>
    <source>
        <strain evidence="1 2">NEAU-HRDPA2-9</strain>
    </source>
</reference>
<keyword evidence="2" id="KW-1185">Reference proteome</keyword>
<sequence length="298" mass="30491">MLLDALSRHLEGLAAERGGVLGVLPGLVADDSPGWIPAADLVREPYEILLAFVDETAARWNAPRHVAAALLWKTYGYWHTMPLVLGWALHRRVPVMRLEDTLVRPSAAGITLAASRVTVAVLPDDPAAGTVTGIPTGTTATATAVGATTATTTATAVGATTATTTATAVGGTTAGTMAATLAAPVSGPSGTVVVEDLAAVIRAAILDGQRPFVQALSAVARVGERTLWGSTAEAVAHPLLALGPYAEAARLLEEIGPPVAGLLAPDGDGYRRRTCCLWITLPDADPCSTCCVPAARTP</sequence>
<evidence type="ECO:0000313" key="1">
    <source>
        <dbReference type="EMBL" id="RGA06698.1"/>
    </source>
</evidence>
<proteinExistence type="predicted"/>